<keyword evidence="4" id="KW-0274">FAD</keyword>
<evidence type="ECO:0000256" key="2">
    <source>
        <dbReference type="ARBA" id="ARBA00009347"/>
    </source>
</evidence>
<dbReference type="InterPro" id="IPR037069">
    <property type="entry name" value="AcylCoA_DH/ox_N_sf"/>
</dbReference>
<sequence>MAPRNRKKRFLTPVATGEKLAAFALTEAGAGSDPAALEATATRHNNGYLLNGTKIFITNGAEAGITLVFATIDKSLRHRGITAFIVEKDAPGFSVGKHEQKLGIRGSSTVELLFEDCFVPEENRLGNEGEGFKIALNTIDASRVVVAAQALGIAQGAFDKALTYAKERQQFGQPI</sequence>
<reference evidence="8" key="1">
    <citation type="journal article" date="2014" name="Front. Microbiol.">
        <title>High frequency of phylogenetically diverse reductive dehalogenase-homologous genes in deep subseafloor sedimentary metagenomes.</title>
        <authorList>
            <person name="Kawai M."/>
            <person name="Futagami T."/>
            <person name="Toyoda A."/>
            <person name="Takaki Y."/>
            <person name="Nishi S."/>
            <person name="Hori S."/>
            <person name="Arai W."/>
            <person name="Tsubouchi T."/>
            <person name="Morono Y."/>
            <person name="Uchiyama I."/>
            <person name="Ito T."/>
            <person name="Fujiyama A."/>
            <person name="Inagaki F."/>
            <person name="Takami H."/>
        </authorList>
    </citation>
    <scope>NUCLEOTIDE SEQUENCE</scope>
    <source>
        <strain evidence="8">Expedition CK06-06</strain>
    </source>
</reference>
<feature type="non-terminal residue" evidence="8">
    <location>
        <position position="175"/>
    </location>
</feature>
<evidence type="ECO:0000313" key="8">
    <source>
        <dbReference type="EMBL" id="GAJ00263.1"/>
    </source>
</evidence>
<keyword evidence="3" id="KW-0285">Flavoprotein</keyword>
<feature type="domain" description="Acyl-CoA oxidase/dehydrogenase middle" evidence="7">
    <location>
        <begin position="22"/>
        <end position="117"/>
    </location>
</feature>
<evidence type="ECO:0000256" key="3">
    <source>
        <dbReference type="ARBA" id="ARBA00022630"/>
    </source>
</evidence>
<evidence type="ECO:0000256" key="5">
    <source>
        <dbReference type="ARBA" id="ARBA00023002"/>
    </source>
</evidence>
<dbReference type="Gene3D" id="1.20.140.10">
    <property type="entry name" value="Butyryl-CoA Dehydrogenase, subunit A, domain 3"/>
    <property type="match status" value="1"/>
</dbReference>
<comment type="cofactor">
    <cofactor evidence="1">
        <name>FAD</name>
        <dbReference type="ChEBI" id="CHEBI:57692"/>
    </cofactor>
</comment>
<dbReference type="FunFam" id="2.40.110.10:FF:000001">
    <property type="entry name" value="Acyl-CoA dehydrogenase, mitochondrial"/>
    <property type="match status" value="1"/>
</dbReference>
<accession>X1T4L5</accession>
<feature type="domain" description="Acyl-CoA dehydrogenase/oxidase C-terminal" evidence="6">
    <location>
        <begin position="129"/>
        <end position="175"/>
    </location>
</feature>
<dbReference type="InterPro" id="IPR036250">
    <property type="entry name" value="AcylCo_DH-like_C"/>
</dbReference>
<evidence type="ECO:0000256" key="1">
    <source>
        <dbReference type="ARBA" id="ARBA00001974"/>
    </source>
</evidence>
<dbReference type="AlphaFoldDB" id="X1T4L5"/>
<evidence type="ECO:0000259" key="7">
    <source>
        <dbReference type="Pfam" id="PF02770"/>
    </source>
</evidence>
<dbReference type="GO" id="GO:0050660">
    <property type="term" value="F:flavin adenine dinucleotide binding"/>
    <property type="evidence" value="ECO:0007669"/>
    <property type="project" value="InterPro"/>
</dbReference>
<dbReference type="PANTHER" id="PTHR43884:SF12">
    <property type="entry name" value="ISOVALERYL-COA DEHYDROGENASE, MITOCHONDRIAL-RELATED"/>
    <property type="match status" value="1"/>
</dbReference>
<dbReference type="EMBL" id="BARW01019869">
    <property type="protein sequence ID" value="GAJ00263.1"/>
    <property type="molecule type" value="Genomic_DNA"/>
</dbReference>
<dbReference type="PROSITE" id="PS00072">
    <property type="entry name" value="ACYL_COA_DH_1"/>
    <property type="match status" value="1"/>
</dbReference>
<dbReference type="GO" id="GO:0003995">
    <property type="term" value="F:acyl-CoA dehydrogenase activity"/>
    <property type="evidence" value="ECO:0007669"/>
    <property type="project" value="InterPro"/>
</dbReference>
<comment type="similarity">
    <text evidence="2">Belongs to the acyl-CoA dehydrogenase family.</text>
</comment>
<dbReference type="Gene3D" id="1.10.540.10">
    <property type="entry name" value="Acyl-CoA dehydrogenase/oxidase, N-terminal domain"/>
    <property type="match status" value="1"/>
</dbReference>
<evidence type="ECO:0008006" key="9">
    <source>
        <dbReference type="Google" id="ProtNLM"/>
    </source>
</evidence>
<proteinExistence type="inferred from homology"/>
<keyword evidence="5" id="KW-0560">Oxidoreductase</keyword>
<gene>
    <name evidence="8" type="ORF">S12H4_33673</name>
</gene>
<protein>
    <recommendedName>
        <fullName evidence="9">Acyl-CoA oxidase/dehydrogenase middle domain-containing protein</fullName>
    </recommendedName>
</protein>
<dbReference type="InterPro" id="IPR006091">
    <property type="entry name" value="Acyl-CoA_Oxase/DH_mid-dom"/>
</dbReference>
<dbReference type="SUPFAM" id="SSF47203">
    <property type="entry name" value="Acyl-CoA dehydrogenase C-terminal domain-like"/>
    <property type="match status" value="1"/>
</dbReference>
<dbReference type="Pfam" id="PF02770">
    <property type="entry name" value="Acyl-CoA_dh_M"/>
    <property type="match status" value="1"/>
</dbReference>
<dbReference type="InterPro" id="IPR009075">
    <property type="entry name" value="AcylCo_DH/oxidase_C"/>
</dbReference>
<dbReference type="InterPro" id="IPR046373">
    <property type="entry name" value="Acyl-CoA_Oxase/DH_mid-dom_sf"/>
</dbReference>
<dbReference type="SUPFAM" id="SSF56645">
    <property type="entry name" value="Acyl-CoA dehydrogenase NM domain-like"/>
    <property type="match status" value="1"/>
</dbReference>
<dbReference type="Gene3D" id="2.40.110.10">
    <property type="entry name" value="Butyryl-CoA Dehydrogenase, subunit A, domain 2"/>
    <property type="match status" value="1"/>
</dbReference>
<name>X1T4L5_9ZZZZ</name>
<dbReference type="InterPro" id="IPR006089">
    <property type="entry name" value="Acyl-CoA_DH_CS"/>
</dbReference>
<dbReference type="InterPro" id="IPR009100">
    <property type="entry name" value="AcylCoA_DH/oxidase_NM_dom_sf"/>
</dbReference>
<dbReference type="Pfam" id="PF00441">
    <property type="entry name" value="Acyl-CoA_dh_1"/>
    <property type="match status" value="1"/>
</dbReference>
<evidence type="ECO:0000259" key="6">
    <source>
        <dbReference type="Pfam" id="PF00441"/>
    </source>
</evidence>
<comment type="caution">
    <text evidence="8">The sequence shown here is derived from an EMBL/GenBank/DDBJ whole genome shotgun (WGS) entry which is preliminary data.</text>
</comment>
<organism evidence="8">
    <name type="scientific">marine sediment metagenome</name>
    <dbReference type="NCBI Taxonomy" id="412755"/>
    <lineage>
        <taxon>unclassified sequences</taxon>
        <taxon>metagenomes</taxon>
        <taxon>ecological metagenomes</taxon>
    </lineage>
</organism>
<dbReference type="PANTHER" id="PTHR43884">
    <property type="entry name" value="ACYL-COA DEHYDROGENASE"/>
    <property type="match status" value="1"/>
</dbReference>
<evidence type="ECO:0000256" key="4">
    <source>
        <dbReference type="ARBA" id="ARBA00022827"/>
    </source>
</evidence>